<dbReference type="PANTHER" id="PTHR44688">
    <property type="entry name" value="DNA-BINDING TRANSCRIPTIONAL ACTIVATOR DEVR_DOSR"/>
    <property type="match status" value="1"/>
</dbReference>
<dbReference type="AlphaFoldDB" id="A0A6J6GQ55"/>
<dbReference type="SUPFAM" id="SSF48452">
    <property type="entry name" value="TPR-like"/>
    <property type="match status" value="1"/>
</dbReference>
<evidence type="ECO:0000313" key="5">
    <source>
        <dbReference type="EMBL" id="CAB4601959.1"/>
    </source>
</evidence>
<dbReference type="InterPro" id="IPR000792">
    <property type="entry name" value="Tscrpt_reg_LuxR_C"/>
</dbReference>
<dbReference type="Pfam" id="PF00196">
    <property type="entry name" value="GerE"/>
    <property type="match status" value="1"/>
</dbReference>
<reference evidence="5" key="1">
    <citation type="submission" date="2020-05" db="EMBL/GenBank/DDBJ databases">
        <authorList>
            <person name="Chiriac C."/>
            <person name="Salcher M."/>
            <person name="Ghai R."/>
            <person name="Kavagutti S V."/>
        </authorList>
    </citation>
    <scope>NUCLEOTIDE SEQUENCE</scope>
</reference>
<dbReference type="Gene3D" id="1.10.10.10">
    <property type="entry name" value="Winged helix-like DNA-binding domain superfamily/Winged helix DNA-binding domain"/>
    <property type="match status" value="1"/>
</dbReference>
<sequence>MRTQPTDLGGVRLPRSHPPAISNSFLSRKELFSLFEDQTPGATLVVAPAGYGKTTLVSEWVQTSARPTIWYTADINDSFEEFKEHLIDGIEEFIPHWKSLSTNSDNSRKASSIKDLVKIVGAYPGQVNFVIDFGRGVHEGVLPFRQLLIDAVPANVHMVIIRRNTLDTSLSRYASLGNLTLITSEDLKFSDSEVAAVALINNVDLGANGNLAELNLCNGWPAAVQLMCRNIGKGNAHSKFFDAITANVNPLNILALDAYNSLTEDSRSKILKLSLVEEFDNEIASLILGEQYSESFLNKLVTDGLFITASATLNRTFRFNPLVYEALTQIPQSDVKIARTTHSLLAAHFLERNKPSQALNHAFASEDREFFKEMFKSNLREMADIGRGDLLIKWSHFAGEDSEHGEMMRKTIKVIGHLVNADFLKAEAMAVELESLSKASGESSFINKLCAMVRSHVYFAGGDFSRAVEFIDKAVFSPDQSPSSLQSGDHVALLRLAAGNAFLHDDFEEIRRCYESAKELVAINVSPNSAYYLNCIQAMLLYSEGQYFQATEVAGIARAQAQENNYRTITAPIDMLMVTARCLLEASKLDEAVKTCNLVMELARQWEIWPWYFMAEGTIIRIQISQGQHFQAFDAITRQRNLLKGFTLRNELDWLVDMSEIYLKATLNDESRVEELANRMPPVEMVKQIQLGFKFMRDPKKTAILISSMPENTVREKIQKWLVEASANRGHEKLASVSLSKALELGAECGYHEYFLRQIELYPLIIKAAANKPTIYLENLAKDMSDRINMITHSSGELGEKLTNRELEILKHLNSGNAISSIAKSLHISQNTMKTHLRNTYRKLDVDGRHSAVDKAKKLLLI</sequence>
<dbReference type="Gene3D" id="1.25.40.10">
    <property type="entry name" value="Tetratricopeptide repeat domain"/>
    <property type="match status" value="1"/>
</dbReference>
<dbReference type="SMART" id="SM00421">
    <property type="entry name" value="HTH_LUXR"/>
    <property type="match status" value="1"/>
</dbReference>
<evidence type="ECO:0000259" key="4">
    <source>
        <dbReference type="PROSITE" id="PS50043"/>
    </source>
</evidence>
<dbReference type="GO" id="GO:0006355">
    <property type="term" value="P:regulation of DNA-templated transcription"/>
    <property type="evidence" value="ECO:0007669"/>
    <property type="project" value="InterPro"/>
</dbReference>
<dbReference type="EMBL" id="CAEZUG010000103">
    <property type="protein sequence ID" value="CAB4601959.1"/>
    <property type="molecule type" value="Genomic_DNA"/>
</dbReference>
<dbReference type="InterPro" id="IPR036388">
    <property type="entry name" value="WH-like_DNA-bd_sf"/>
</dbReference>
<evidence type="ECO:0000256" key="1">
    <source>
        <dbReference type="ARBA" id="ARBA00023015"/>
    </source>
</evidence>
<gene>
    <name evidence="5" type="ORF">UFOPK1795_01248</name>
</gene>
<protein>
    <submittedName>
        <fullName evidence="5">Unannotated protein</fullName>
    </submittedName>
</protein>
<dbReference type="SUPFAM" id="SSF46894">
    <property type="entry name" value="C-terminal effector domain of the bipartite response regulators"/>
    <property type="match status" value="1"/>
</dbReference>
<dbReference type="InterPro" id="IPR011990">
    <property type="entry name" value="TPR-like_helical_dom_sf"/>
</dbReference>
<keyword evidence="2" id="KW-0238">DNA-binding</keyword>
<accession>A0A6J6GQ55</accession>
<name>A0A6J6GQ55_9ZZZZ</name>
<keyword evidence="1" id="KW-0805">Transcription regulation</keyword>
<dbReference type="InterPro" id="IPR059106">
    <property type="entry name" value="WHD_MalT"/>
</dbReference>
<evidence type="ECO:0000256" key="3">
    <source>
        <dbReference type="ARBA" id="ARBA00023163"/>
    </source>
</evidence>
<dbReference type="PROSITE" id="PS50043">
    <property type="entry name" value="HTH_LUXR_2"/>
    <property type="match status" value="1"/>
</dbReference>
<keyword evidence="3" id="KW-0804">Transcription</keyword>
<dbReference type="InterPro" id="IPR016032">
    <property type="entry name" value="Sig_transdc_resp-reg_C-effctor"/>
</dbReference>
<dbReference type="PANTHER" id="PTHR44688:SF16">
    <property type="entry name" value="DNA-BINDING TRANSCRIPTIONAL ACTIVATOR DEVR_DOSR"/>
    <property type="match status" value="1"/>
</dbReference>
<organism evidence="5">
    <name type="scientific">freshwater metagenome</name>
    <dbReference type="NCBI Taxonomy" id="449393"/>
    <lineage>
        <taxon>unclassified sequences</taxon>
        <taxon>metagenomes</taxon>
        <taxon>ecological metagenomes</taxon>
    </lineage>
</organism>
<dbReference type="CDD" id="cd06170">
    <property type="entry name" value="LuxR_C_like"/>
    <property type="match status" value="1"/>
</dbReference>
<feature type="domain" description="HTH luxR-type" evidence="4">
    <location>
        <begin position="795"/>
        <end position="860"/>
    </location>
</feature>
<dbReference type="PRINTS" id="PR00038">
    <property type="entry name" value="HTHLUXR"/>
</dbReference>
<dbReference type="GO" id="GO:0003677">
    <property type="term" value="F:DNA binding"/>
    <property type="evidence" value="ECO:0007669"/>
    <property type="project" value="UniProtKB-KW"/>
</dbReference>
<dbReference type="Pfam" id="PF25873">
    <property type="entry name" value="WHD_MalT"/>
    <property type="match status" value="1"/>
</dbReference>
<evidence type="ECO:0000256" key="2">
    <source>
        <dbReference type="ARBA" id="ARBA00023125"/>
    </source>
</evidence>
<proteinExistence type="predicted"/>